<evidence type="ECO:0000256" key="8">
    <source>
        <dbReference type="SAM" id="Phobius"/>
    </source>
</evidence>
<evidence type="ECO:0000256" key="1">
    <source>
        <dbReference type="ARBA" id="ARBA00004651"/>
    </source>
</evidence>
<proteinExistence type="predicted"/>
<gene>
    <name evidence="9" type="ORF">FZEAL_5888</name>
</gene>
<keyword evidence="7" id="KW-0325">Glycoprotein</keyword>
<keyword evidence="5 8" id="KW-1133">Transmembrane helix</keyword>
<keyword evidence="2" id="KW-0813">Transport</keyword>
<dbReference type="EMBL" id="JABEYC010000429">
    <property type="protein sequence ID" value="KAF4977604.1"/>
    <property type="molecule type" value="Genomic_DNA"/>
</dbReference>
<feature type="transmembrane region" description="Helical" evidence="8">
    <location>
        <begin position="26"/>
        <end position="48"/>
    </location>
</feature>
<accession>A0A8H4UJK9</accession>
<reference evidence="9" key="1">
    <citation type="journal article" date="2020" name="BMC Genomics">
        <title>Correction to: Identification and distribution of gene clusters required for synthesis of sphingolipid metabolism inhibitors in diverse species of the filamentous fungus Fusarium.</title>
        <authorList>
            <person name="Kim H.S."/>
            <person name="Lohmar J.M."/>
            <person name="Busman M."/>
            <person name="Brown D.W."/>
            <person name="Naumann T.A."/>
            <person name="Divon H.H."/>
            <person name="Lysoe E."/>
            <person name="Uhlig S."/>
            <person name="Proctor R.H."/>
        </authorList>
    </citation>
    <scope>NUCLEOTIDE SEQUENCE</scope>
    <source>
        <strain evidence="9">NRRL 22465</strain>
    </source>
</reference>
<comment type="subcellular location">
    <subcellularLocation>
        <location evidence="1">Cell membrane</location>
        <topology evidence="1">Multi-pass membrane protein</topology>
    </subcellularLocation>
</comment>
<keyword evidence="3" id="KW-1003">Cell membrane</keyword>
<dbReference type="AlphaFoldDB" id="A0A8H4UJK9"/>
<feature type="transmembrane region" description="Helical" evidence="8">
    <location>
        <begin position="95"/>
        <end position="117"/>
    </location>
</feature>
<dbReference type="GO" id="GO:0005886">
    <property type="term" value="C:plasma membrane"/>
    <property type="evidence" value="ECO:0007669"/>
    <property type="project" value="UniProtKB-SubCell"/>
</dbReference>
<reference evidence="9" key="2">
    <citation type="submission" date="2020-05" db="EMBL/GenBank/DDBJ databases">
        <authorList>
            <person name="Kim H.-S."/>
            <person name="Proctor R.H."/>
            <person name="Brown D.W."/>
        </authorList>
    </citation>
    <scope>NUCLEOTIDE SEQUENCE</scope>
    <source>
        <strain evidence="9">NRRL 22465</strain>
    </source>
</reference>
<keyword evidence="4 8" id="KW-0812">Transmembrane</keyword>
<evidence type="ECO:0000313" key="10">
    <source>
        <dbReference type="Proteomes" id="UP000635477"/>
    </source>
</evidence>
<dbReference type="GO" id="GO:0022857">
    <property type="term" value="F:transmembrane transporter activity"/>
    <property type="evidence" value="ECO:0007669"/>
    <property type="project" value="TreeGrafter"/>
</dbReference>
<keyword evidence="6 8" id="KW-0472">Membrane</keyword>
<comment type="caution">
    <text evidence="9">The sequence shown here is derived from an EMBL/GenBank/DDBJ whole genome shotgun (WGS) entry which is preliminary data.</text>
</comment>
<protein>
    <submittedName>
        <fullName evidence="9">Uncharacterized protein</fullName>
    </submittedName>
</protein>
<evidence type="ECO:0000256" key="7">
    <source>
        <dbReference type="ARBA" id="ARBA00023180"/>
    </source>
</evidence>
<dbReference type="OrthoDB" id="4396798at2759"/>
<evidence type="ECO:0000256" key="3">
    <source>
        <dbReference type="ARBA" id="ARBA00022475"/>
    </source>
</evidence>
<sequence>MLLYMLCTICPVFFQAKRGWNSGVGAVPLIGTAICAIIGGLVVLYDALRRAKYIGEGNIKAQDIEPEDRLLLAKVGGIGFPLTIFWFARSGEYNSILWIVPSVAGTILNACLLLMFVSRFNYLVDTYLIFAASTVAVNTVARSVRGAAVSLRTQQSFHRLGVGGGECLTVLQVTGFTVVMTGGVSTLDGPSRRDKGGWLNRRKRKQIVCVSDTSSHGIHLQYPDWPAIQPSPVYDYILFYRWLSPDGTYERGRVMARLVAEVIEKYSRRIWLDQHEMKRSISAGEVTRRIAETFLRVPKVIILAAPGDWQRFVEAQDIHRWEWEMSLESDKTIWLLQYGLSEGVRPFSKEQLASGLETYSPRLAKLARGRDIQIRLLSMENIDVVLKEIAEAE</sequence>
<evidence type="ECO:0000256" key="6">
    <source>
        <dbReference type="ARBA" id="ARBA00023136"/>
    </source>
</evidence>
<evidence type="ECO:0000256" key="4">
    <source>
        <dbReference type="ARBA" id="ARBA00022692"/>
    </source>
</evidence>
<dbReference type="PANTHER" id="PTHR23502:SF186">
    <property type="entry name" value="MAJOR FACILITATOR SUPERFAMILY (MFS) PROFILE DOMAIN-CONTAINING PROTEIN"/>
    <property type="match status" value="1"/>
</dbReference>
<dbReference type="PANTHER" id="PTHR23502">
    <property type="entry name" value="MAJOR FACILITATOR SUPERFAMILY"/>
    <property type="match status" value="1"/>
</dbReference>
<dbReference type="Proteomes" id="UP000635477">
    <property type="component" value="Unassembled WGS sequence"/>
</dbReference>
<name>A0A8H4UJK9_9HYPO</name>
<evidence type="ECO:0000313" key="9">
    <source>
        <dbReference type="EMBL" id="KAF4977604.1"/>
    </source>
</evidence>
<keyword evidence="10" id="KW-1185">Reference proteome</keyword>
<evidence type="ECO:0000256" key="5">
    <source>
        <dbReference type="ARBA" id="ARBA00022989"/>
    </source>
</evidence>
<evidence type="ECO:0000256" key="2">
    <source>
        <dbReference type="ARBA" id="ARBA00022448"/>
    </source>
</evidence>
<organism evidence="9 10">
    <name type="scientific">Fusarium zealandicum</name>
    <dbReference type="NCBI Taxonomy" id="1053134"/>
    <lineage>
        <taxon>Eukaryota</taxon>
        <taxon>Fungi</taxon>
        <taxon>Dikarya</taxon>
        <taxon>Ascomycota</taxon>
        <taxon>Pezizomycotina</taxon>
        <taxon>Sordariomycetes</taxon>
        <taxon>Hypocreomycetidae</taxon>
        <taxon>Hypocreales</taxon>
        <taxon>Nectriaceae</taxon>
        <taxon>Fusarium</taxon>
        <taxon>Fusarium staphyleae species complex</taxon>
    </lineage>
</organism>
<feature type="transmembrane region" description="Helical" evidence="8">
    <location>
        <begin position="69"/>
        <end position="89"/>
    </location>
</feature>